<dbReference type="InterPro" id="IPR036737">
    <property type="entry name" value="OmpA-like_sf"/>
</dbReference>
<sequence length="209" mass="21136">MLPALLLLAALAPGAALAQPRPFTCVGAEQLEEDVFAIPFTRGAATPGEAARSNLAAAAERARREPERNLCVLGHAGPAEGGAQSGLQLAARRAGEVAAALAKLGLDRDRIRAEARRAAFARGAVPEERSVTVVLLPAVPAAARPEAPAPAPRPATTQTQAPRPTAPPAAMQGPPLVPAPPLPAIVPDPAAPADDPALRLLSPGSAPAR</sequence>
<evidence type="ECO:0000313" key="6">
    <source>
        <dbReference type="Proteomes" id="UP000697995"/>
    </source>
</evidence>
<protein>
    <recommendedName>
        <fullName evidence="4">OmpA-like domain-containing protein</fullName>
    </recommendedName>
</protein>
<evidence type="ECO:0000256" key="2">
    <source>
        <dbReference type="SAM" id="MobiDB-lite"/>
    </source>
</evidence>
<feature type="compositionally biased region" description="Low complexity" evidence="2">
    <location>
        <begin position="154"/>
        <end position="163"/>
    </location>
</feature>
<comment type="caution">
    <text evidence="5">The sequence shown here is derived from an EMBL/GenBank/DDBJ whole genome shotgun (WGS) entry which is preliminary data.</text>
</comment>
<reference evidence="5 6" key="1">
    <citation type="journal article" date="2020" name="Microorganisms">
        <title>Osmotic Adaptation and Compatible Solute Biosynthesis of Phototrophic Bacteria as Revealed from Genome Analyses.</title>
        <authorList>
            <person name="Imhoff J.F."/>
            <person name="Rahn T."/>
            <person name="Kunzel S."/>
            <person name="Keller A."/>
            <person name="Neulinger S.C."/>
        </authorList>
    </citation>
    <scope>NUCLEOTIDE SEQUENCE [LARGE SCALE GENOMIC DNA]</scope>
    <source>
        <strain evidence="5 6">DSM 15382</strain>
    </source>
</reference>
<accession>A0ABS1CTC8</accession>
<gene>
    <name evidence="5" type="ORF">CKO45_05760</name>
</gene>
<keyword evidence="1" id="KW-0472">Membrane</keyword>
<organism evidence="5 6">
    <name type="scientific">Paracraurococcus ruber</name>
    <dbReference type="NCBI Taxonomy" id="77675"/>
    <lineage>
        <taxon>Bacteria</taxon>
        <taxon>Pseudomonadati</taxon>
        <taxon>Pseudomonadota</taxon>
        <taxon>Alphaproteobacteria</taxon>
        <taxon>Acetobacterales</taxon>
        <taxon>Roseomonadaceae</taxon>
        <taxon>Paracraurococcus</taxon>
    </lineage>
</organism>
<feature type="signal peptide" evidence="3">
    <location>
        <begin position="1"/>
        <end position="18"/>
    </location>
</feature>
<proteinExistence type="predicted"/>
<evidence type="ECO:0000259" key="4">
    <source>
        <dbReference type="PROSITE" id="PS51123"/>
    </source>
</evidence>
<dbReference type="Proteomes" id="UP000697995">
    <property type="component" value="Unassembled WGS sequence"/>
</dbReference>
<dbReference type="Pfam" id="PF00691">
    <property type="entry name" value="OmpA"/>
    <property type="match status" value="1"/>
</dbReference>
<dbReference type="SUPFAM" id="SSF103088">
    <property type="entry name" value="OmpA-like"/>
    <property type="match status" value="1"/>
</dbReference>
<keyword evidence="6" id="KW-1185">Reference proteome</keyword>
<feature type="domain" description="OmpA-like" evidence="4">
    <location>
        <begin position="27"/>
        <end position="139"/>
    </location>
</feature>
<dbReference type="PROSITE" id="PS51123">
    <property type="entry name" value="OMPA_2"/>
    <property type="match status" value="1"/>
</dbReference>
<name>A0ABS1CTC8_9PROT</name>
<dbReference type="RefSeq" id="WP_200305359.1">
    <property type="nucleotide sequence ID" value="NZ_NRSG01000027.1"/>
</dbReference>
<evidence type="ECO:0000256" key="3">
    <source>
        <dbReference type="SAM" id="SignalP"/>
    </source>
</evidence>
<evidence type="ECO:0000256" key="1">
    <source>
        <dbReference type="PROSITE-ProRule" id="PRU00473"/>
    </source>
</evidence>
<feature type="region of interest" description="Disordered" evidence="2">
    <location>
        <begin position="143"/>
        <end position="209"/>
    </location>
</feature>
<feature type="chain" id="PRO_5045676696" description="OmpA-like domain-containing protein" evidence="3">
    <location>
        <begin position="19"/>
        <end position="209"/>
    </location>
</feature>
<keyword evidence="3" id="KW-0732">Signal</keyword>
<evidence type="ECO:0000313" key="5">
    <source>
        <dbReference type="EMBL" id="MBK1657734.1"/>
    </source>
</evidence>
<dbReference type="Gene3D" id="3.30.1330.60">
    <property type="entry name" value="OmpA-like domain"/>
    <property type="match status" value="1"/>
</dbReference>
<dbReference type="InterPro" id="IPR006665">
    <property type="entry name" value="OmpA-like"/>
</dbReference>
<feature type="compositionally biased region" description="Pro residues" evidence="2">
    <location>
        <begin position="175"/>
        <end position="190"/>
    </location>
</feature>
<dbReference type="EMBL" id="NRSG01000027">
    <property type="protein sequence ID" value="MBK1657734.1"/>
    <property type="molecule type" value="Genomic_DNA"/>
</dbReference>